<dbReference type="InterPro" id="IPR041577">
    <property type="entry name" value="RT_RNaseH_2"/>
</dbReference>
<dbReference type="GO" id="GO:0003964">
    <property type="term" value="F:RNA-directed DNA polymerase activity"/>
    <property type="evidence" value="ECO:0007669"/>
    <property type="project" value="UniProtKB-KW"/>
</dbReference>
<keyword evidence="24" id="KW-0695">RNA-directed DNA polymerase</keyword>
<evidence type="ECO:0000256" key="34">
    <source>
        <dbReference type="ARBA" id="ARBA00055383"/>
    </source>
</evidence>
<evidence type="ECO:0000256" key="12">
    <source>
        <dbReference type="ARBA" id="ARBA00022723"/>
    </source>
</evidence>
<protein>
    <recommendedName>
        <fullName evidence="5">RNA-directed DNA polymerase</fullName>
        <ecNumber evidence="5">2.7.7.49</ecNumber>
    </recommendedName>
    <alternativeName>
        <fullName evidence="36">Gag3-Pol3</fullName>
    </alternativeName>
</protein>
<evidence type="ECO:0000256" key="35">
    <source>
        <dbReference type="ARBA" id="ARBA00063849"/>
    </source>
</evidence>
<dbReference type="Pfam" id="PF17919">
    <property type="entry name" value="RT_RNaseH_2"/>
    <property type="match status" value="1"/>
</dbReference>
<comment type="subunit">
    <text evidence="35">The protease is a homodimer, whose active site consists of two apposed aspartic acid residues.</text>
</comment>
<dbReference type="GO" id="GO:0015074">
    <property type="term" value="P:DNA integration"/>
    <property type="evidence" value="ECO:0007669"/>
    <property type="project" value="UniProtKB-KW"/>
</dbReference>
<dbReference type="Gene3D" id="2.40.70.10">
    <property type="entry name" value="Acid Proteases"/>
    <property type="match status" value="1"/>
</dbReference>
<evidence type="ECO:0000256" key="22">
    <source>
        <dbReference type="ARBA" id="ARBA00022884"/>
    </source>
</evidence>
<keyword evidence="23" id="KW-0229">DNA integration</keyword>
<evidence type="ECO:0000256" key="6">
    <source>
        <dbReference type="ARBA" id="ARBA00022490"/>
    </source>
</evidence>
<dbReference type="GO" id="GO:0004523">
    <property type="term" value="F:RNA-DNA hybrid ribonuclease activity"/>
    <property type="evidence" value="ECO:0007669"/>
    <property type="project" value="UniProtKB-EC"/>
</dbReference>
<dbReference type="Gene3D" id="3.30.420.10">
    <property type="entry name" value="Ribonuclease H-like superfamily/Ribonuclease H"/>
    <property type="match status" value="1"/>
</dbReference>
<evidence type="ECO:0000256" key="19">
    <source>
        <dbReference type="ARBA" id="ARBA00022833"/>
    </source>
</evidence>
<evidence type="ECO:0000256" key="31">
    <source>
        <dbReference type="ARBA" id="ARBA00025590"/>
    </source>
</evidence>
<dbReference type="GO" id="GO:0003887">
    <property type="term" value="F:DNA-directed DNA polymerase activity"/>
    <property type="evidence" value="ECO:0007669"/>
    <property type="project" value="UniProtKB-KW"/>
</dbReference>
<dbReference type="InterPro" id="IPR036397">
    <property type="entry name" value="RNaseH_sf"/>
</dbReference>
<dbReference type="GO" id="GO:0042575">
    <property type="term" value="C:DNA polymerase complex"/>
    <property type="evidence" value="ECO:0007669"/>
    <property type="project" value="UniProtKB-ARBA"/>
</dbReference>
<evidence type="ECO:0000256" key="24">
    <source>
        <dbReference type="ARBA" id="ARBA00022918"/>
    </source>
</evidence>
<evidence type="ECO:0000256" key="15">
    <source>
        <dbReference type="ARBA" id="ARBA00022758"/>
    </source>
</evidence>
<dbReference type="GO" id="GO:0006310">
    <property type="term" value="P:DNA recombination"/>
    <property type="evidence" value="ECO:0007669"/>
    <property type="project" value="UniProtKB-KW"/>
</dbReference>
<evidence type="ECO:0000256" key="7">
    <source>
        <dbReference type="ARBA" id="ARBA00022612"/>
    </source>
</evidence>
<proteinExistence type="predicted"/>
<comment type="function">
    <text evidence="31">Reverse transcriptase/ribonuclease H (RT) is a multifunctional enzyme that catalyzes the conversion of the retro-elements RNA genome into dsDNA within the VLP. The enzyme displays a DNA polymerase activity that can copy either DNA or RNA templates, and a ribonuclease H (RNase H) activity that cleaves the RNA strand of RNA-DNA heteroduplexes during plus-strand synthesis and hydrolyzes RNA primers. The conversion leads to a linear dsDNA copy of the retrotransposon that includes long terminal repeats (LTRs) at both ends.</text>
</comment>
<dbReference type="Pfam" id="PF00665">
    <property type="entry name" value="rve"/>
    <property type="match status" value="1"/>
</dbReference>
<feature type="domain" description="CCHC-type" evidence="39">
    <location>
        <begin position="254"/>
        <end position="269"/>
    </location>
</feature>
<organism evidence="43 44">
    <name type="scientific">Parnassius mnemosyne</name>
    <name type="common">clouded apollo</name>
    <dbReference type="NCBI Taxonomy" id="213953"/>
    <lineage>
        <taxon>Eukaryota</taxon>
        <taxon>Metazoa</taxon>
        <taxon>Ecdysozoa</taxon>
        <taxon>Arthropoda</taxon>
        <taxon>Hexapoda</taxon>
        <taxon>Insecta</taxon>
        <taxon>Pterygota</taxon>
        <taxon>Neoptera</taxon>
        <taxon>Endopterygota</taxon>
        <taxon>Lepidoptera</taxon>
        <taxon>Glossata</taxon>
        <taxon>Ditrysia</taxon>
        <taxon>Papilionoidea</taxon>
        <taxon>Papilionidae</taxon>
        <taxon>Parnassiinae</taxon>
        <taxon>Parnassini</taxon>
        <taxon>Parnassius</taxon>
        <taxon>Driopa</taxon>
    </lineage>
</organism>
<evidence type="ECO:0000256" key="32">
    <source>
        <dbReference type="ARBA" id="ARBA00025615"/>
    </source>
</evidence>
<dbReference type="InterPro" id="IPR043502">
    <property type="entry name" value="DNA/RNA_pol_sf"/>
</dbReference>
<evidence type="ECO:0000256" key="25">
    <source>
        <dbReference type="ARBA" id="ARBA00022932"/>
    </source>
</evidence>
<dbReference type="GO" id="GO:0005737">
    <property type="term" value="C:cytoplasm"/>
    <property type="evidence" value="ECO:0007669"/>
    <property type="project" value="UniProtKB-SubCell"/>
</dbReference>
<keyword evidence="44" id="KW-1185">Reference proteome</keyword>
<dbReference type="InterPro" id="IPR041588">
    <property type="entry name" value="Integrase_H2C2"/>
</dbReference>
<keyword evidence="7" id="KW-1188">Viral release from host cell</keyword>
<keyword evidence="28" id="KW-0233">DNA recombination</keyword>
<dbReference type="Pfam" id="PF00077">
    <property type="entry name" value="RVP"/>
    <property type="match status" value="1"/>
</dbReference>
<feature type="compositionally biased region" description="Polar residues" evidence="38">
    <location>
        <begin position="10"/>
        <end position="31"/>
    </location>
</feature>
<evidence type="ECO:0000259" key="40">
    <source>
        <dbReference type="PROSITE" id="PS50175"/>
    </source>
</evidence>
<dbReference type="PROSITE" id="PS00141">
    <property type="entry name" value="ASP_PROTEASE"/>
    <property type="match status" value="1"/>
</dbReference>
<dbReference type="PROSITE" id="PS50994">
    <property type="entry name" value="INTEGRASE"/>
    <property type="match status" value="1"/>
</dbReference>
<keyword evidence="14" id="KW-0064">Aspartyl protease</keyword>
<evidence type="ECO:0000313" key="44">
    <source>
        <dbReference type="Proteomes" id="UP001314205"/>
    </source>
</evidence>
<evidence type="ECO:0000256" key="18">
    <source>
        <dbReference type="ARBA" id="ARBA00022801"/>
    </source>
</evidence>
<dbReference type="GO" id="GO:0003677">
    <property type="term" value="F:DNA binding"/>
    <property type="evidence" value="ECO:0007669"/>
    <property type="project" value="UniProtKB-KW"/>
</dbReference>
<dbReference type="Gene3D" id="3.10.10.10">
    <property type="entry name" value="HIV Type 1 Reverse Transcriptase, subunit A, domain 1"/>
    <property type="match status" value="1"/>
</dbReference>
<dbReference type="PROSITE" id="PS50158">
    <property type="entry name" value="ZF_CCHC"/>
    <property type="match status" value="1"/>
</dbReference>
<comment type="function">
    <text evidence="2">The aspartyl protease (PR) mediates the proteolytic cleavages of the Gag and Gag-Pol polyproteins after assembly of the VLP.</text>
</comment>
<dbReference type="PANTHER" id="PTHR37984">
    <property type="entry name" value="PROTEIN CBG26694"/>
    <property type="match status" value="1"/>
</dbReference>
<evidence type="ECO:0000256" key="4">
    <source>
        <dbReference type="ARBA" id="ARBA00004496"/>
    </source>
</evidence>
<evidence type="ECO:0000256" key="16">
    <source>
        <dbReference type="ARBA" id="ARBA00022759"/>
    </source>
</evidence>
<evidence type="ECO:0000256" key="26">
    <source>
        <dbReference type="ARBA" id="ARBA00023113"/>
    </source>
</evidence>
<keyword evidence="20" id="KW-0067">ATP-binding</keyword>
<evidence type="ECO:0000259" key="42">
    <source>
        <dbReference type="PROSITE" id="PS50994"/>
    </source>
</evidence>
<dbReference type="InterPro" id="IPR001584">
    <property type="entry name" value="Integrase_cat-core"/>
</dbReference>
<evidence type="ECO:0000256" key="37">
    <source>
        <dbReference type="PROSITE-ProRule" id="PRU00047"/>
    </source>
</evidence>
<keyword evidence="26" id="KW-0917">Virion maturation</keyword>
<dbReference type="InterPro" id="IPR043128">
    <property type="entry name" value="Rev_trsase/Diguanyl_cyclase"/>
</dbReference>
<dbReference type="GO" id="GO:0003723">
    <property type="term" value="F:RNA binding"/>
    <property type="evidence" value="ECO:0007669"/>
    <property type="project" value="UniProtKB-KW"/>
</dbReference>
<evidence type="ECO:0000256" key="2">
    <source>
        <dbReference type="ARBA" id="ARBA00002180"/>
    </source>
</evidence>
<evidence type="ECO:0000256" key="28">
    <source>
        <dbReference type="ARBA" id="ARBA00023172"/>
    </source>
</evidence>
<keyword evidence="19" id="KW-0862">Zinc</keyword>
<dbReference type="FunFam" id="3.30.70.270:FF:000026">
    <property type="entry name" value="Transposon Ty3-G Gag-Pol polyprotein"/>
    <property type="match status" value="1"/>
</dbReference>
<dbReference type="InterPro" id="IPR018061">
    <property type="entry name" value="Retropepsins"/>
</dbReference>
<dbReference type="EMBL" id="CAVLGL010000079">
    <property type="protein sequence ID" value="CAK1585311.1"/>
    <property type="molecule type" value="Genomic_DNA"/>
</dbReference>
<dbReference type="GO" id="GO:0006508">
    <property type="term" value="P:proteolysis"/>
    <property type="evidence" value="ECO:0007669"/>
    <property type="project" value="UniProtKB-KW"/>
</dbReference>
<dbReference type="Proteomes" id="UP001314205">
    <property type="component" value="Unassembled WGS sequence"/>
</dbReference>
<keyword evidence="8" id="KW-0645">Protease</keyword>
<evidence type="ECO:0000256" key="11">
    <source>
        <dbReference type="ARBA" id="ARBA00022722"/>
    </source>
</evidence>
<dbReference type="InterPro" id="IPR001969">
    <property type="entry name" value="Aspartic_peptidase_AS"/>
</dbReference>
<keyword evidence="21" id="KW-0460">Magnesium</keyword>
<dbReference type="CDD" id="cd00303">
    <property type="entry name" value="retropepsin_like"/>
    <property type="match status" value="1"/>
</dbReference>
<keyword evidence="17 37" id="KW-0863">Zinc-finger</keyword>
<dbReference type="SUPFAM" id="SSF50630">
    <property type="entry name" value="Acid proteases"/>
    <property type="match status" value="1"/>
</dbReference>
<evidence type="ECO:0000256" key="33">
    <source>
        <dbReference type="ARBA" id="ARBA00055265"/>
    </source>
</evidence>
<evidence type="ECO:0000256" key="30">
    <source>
        <dbReference type="ARBA" id="ARBA00023268"/>
    </source>
</evidence>
<dbReference type="FunFam" id="3.10.20.370:FF:000001">
    <property type="entry name" value="Retrovirus-related Pol polyprotein from transposon 17.6-like protein"/>
    <property type="match status" value="1"/>
</dbReference>
<dbReference type="GO" id="GO:0008270">
    <property type="term" value="F:zinc ion binding"/>
    <property type="evidence" value="ECO:0007669"/>
    <property type="project" value="UniProtKB-KW"/>
</dbReference>
<keyword evidence="30" id="KW-0511">Multifunctional enzyme</keyword>
<evidence type="ECO:0000256" key="27">
    <source>
        <dbReference type="ARBA" id="ARBA00023125"/>
    </source>
</evidence>
<keyword evidence="25" id="KW-0239">DNA-directed DNA polymerase</keyword>
<dbReference type="PANTHER" id="PTHR37984:SF5">
    <property type="entry name" value="PROTEIN NYNRIN-LIKE"/>
    <property type="match status" value="1"/>
</dbReference>
<evidence type="ECO:0000256" key="17">
    <source>
        <dbReference type="ARBA" id="ARBA00022771"/>
    </source>
</evidence>
<feature type="domain" description="Integrase catalytic" evidence="42">
    <location>
        <begin position="1083"/>
        <end position="1239"/>
    </location>
</feature>
<comment type="catalytic activity">
    <reaction evidence="1">
        <text>Endonucleolytic cleavage to 5'-phosphomonoester.</text>
        <dbReference type="EC" id="3.1.26.4"/>
    </reaction>
</comment>
<dbReference type="InterPro" id="IPR012337">
    <property type="entry name" value="RNaseH-like_sf"/>
</dbReference>
<comment type="function">
    <text evidence="33">Nucleocapsid protein p11 (NC) forms the nucleocore that coats the retro-elements dimeric RNA. Binds these RNAs through its zinc fingers. Promotes primer tRNA(i)-Met annealing to the multipartite primer-binding site (PBS), dimerization of Ty3 RNA and initiation of reverse transcription.</text>
</comment>
<dbReference type="SUPFAM" id="SSF53098">
    <property type="entry name" value="Ribonuclease H-like"/>
    <property type="match status" value="1"/>
</dbReference>
<dbReference type="InterPro" id="IPR001995">
    <property type="entry name" value="Peptidase_A2_cat"/>
</dbReference>
<dbReference type="InterPro" id="IPR021109">
    <property type="entry name" value="Peptidase_aspartic_dom_sf"/>
</dbReference>
<dbReference type="EC" id="2.7.7.49" evidence="5"/>
<keyword evidence="6" id="KW-0963">Cytoplasm</keyword>
<evidence type="ECO:0000256" key="5">
    <source>
        <dbReference type="ARBA" id="ARBA00012493"/>
    </source>
</evidence>
<keyword evidence="15" id="KW-0688">Ribosomal frameshifting</keyword>
<evidence type="ECO:0000256" key="1">
    <source>
        <dbReference type="ARBA" id="ARBA00000077"/>
    </source>
</evidence>
<evidence type="ECO:0000259" key="41">
    <source>
        <dbReference type="PROSITE" id="PS50878"/>
    </source>
</evidence>
<keyword evidence="13" id="KW-0547">Nucleotide-binding</keyword>
<dbReference type="Pfam" id="PF00078">
    <property type="entry name" value="RVT_1"/>
    <property type="match status" value="1"/>
</dbReference>
<evidence type="ECO:0000256" key="38">
    <source>
        <dbReference type="SAM" id="MobiDB-lite"/>
    </source>
</evidence>
<dbReference type="FunFam" id="3.10.10.10:FF:000007">
    <property type="entry name" value="Retrovirus-related Pol polyprotein from transposon 17.6-like Protein"/>
    <property type="match status" value="1"/>
</dbReference>
<keyword evidence="16" id="KW-0255">Endonuclease</keyword>
<dbReference type="Gene3D" id="1.10.340.70">
    <property type="match status" value="1"/>
</dbReference>
<accession>A0AAV1KQL4</accession>
<evidence type="ECO:0000256" key="20">
    <source>
        <dbReference type="ARBA" id="ARBA00022840"/>
    </source>
</evidence>
<keyword evidence="12" id="KW-0479">Metal-binding</keyword>
<dbReference type="PROSITE" id="PS50175">
    <property type="entry name" value="ASP_PROT_RETROV"/>
    <property type="match status" value="1"/>
</dbReference>
<evidence type="ECO:0000256" key="36">
    <source>
        <dbReference type="ARBA" id="ARBA00082890"/>
    </source>
</evidence>
<dbReference type="Gene3D" id="4.10.60.10">
    <property type="entry name" value="Zinc finger, CCHC-type"/>
    <property type="match status" value="1"/>
</dbReference>
<evidence type="ECO:0000256" key="8">
    <source>
        <dbReference type="ARBA" id="ARBA00022670"/>
    </source>
</evidence>
<comment type="subcellular location">
    <subcellularLocation>
        <location evidence="4">Cytoplasm</location>
    </subcellularLocation>
    <subcellularLocation>
        <location evidence="3">Nucleus</location>
    </subcellularLocation>
</comment>
<comment type="caution">
    <text evidence="43">The sequence shown here is derived from an EMBL/GenBank/DDBJ whole genome shotgun (WGS) entry which is preliminary data.</text>
</comment>
<dbReference type="InterPro" id="IPR001878">
    <property type="entry name" value="Znf_CCHC"/>
</dbReference>
<keyword evidence="18" id="KW-0378">Hydrolase</keyword>
<keyword evidence="29" id="KW-0539">Nucleus</keyword>
<evidence type="ECO:0000256" key="10">
    <source>
        <dbReference type="ARBA" id="ARBA00022695"/>
    </source>
</evidence>
<evidence type="ECO:0000256" key="9">
    <source>
        <dbReference type="ARBA" id="ARBA00022679"/>
    </source>
</evidence>
<evidence type="ECO:0000259" key="39">
    <source>
        <dbReference type="PROSITE" id="PS50158"/>
    </source>
</evidence>
<keyword evidence="27" id="KW-0238">DNA-binding</keyword>
<dbReference type="GO" id="GO:0005634">
    <property type="term" value="C:nucleus"/>
    <property type="evidence" value="ECO:0007669"/>
    <property type="project" value="UniProtKB-SubCell"/>
</dbReference>
<sequence length="1392" mass="158832">MDSERENPGVSPTSEVGSQPQDSSGPPDGTTFTMEQVMGLLTSIMKTAATSAARVTLSTETASLRRHHDFYLPPFNPDERSHDIRDWCANVDETITKLNISPHEARMKAILQLRGRAKTWADTWSLHSTTWEQVKEELTHTFGNQFRYADDVQKWRSYTSDQASSYAEYATTAWTLFRRVRPEAADTEVVEAIITGIFPEFIRSELLRNTPNSFPKLVSVLKTFRKRKIENRESKYNDVKKPRVTGPSKEQVVCFSCNKPGHFSRDCKNPSKNNPVMSQSNNNFNSRGSSSNVKVIECEYCLRKGHLEKNCYRRQSDERNASNKTINYCSSIKRSTFNVIIGNKNYNCLFDTGADCSLIREKIAGSVAGKRKQVDVKFIGIGGQTVISKQSITAVVEIDNVRLELEFYVVGDNETQFDILIGFNLLKIPGLSVTVSEDNISINRQFFINECLNSTSCFELDTDLTNPTQIKEIYRIINKFKDNFTSGNRVSQVSTGELKIRLKNPDKIVQRRPYRLSPMEREKVRDIIKDLKENGIIRDSSSPFSSPILLVKKKDGTDRLCVDFRELNSNTVRDNYPLPLIADQIDRLGKARYYSCLDMASGFHGIPIAEDSIEKTAFVTPDGQFEYLRMPFGLCNAASVYQRAINAALGNYKHNIALVYVDDILVVSESVQQGLMNLNLVLTRLTQAGFSLNISKCSFLKTKIEYLGNIIENGTVKPSPRKIQALTDSLTPKTIKEVRQFNGLAGYFRKFVPNFSKIMAPLYNLTKTNVSFNWTERHELARRKIINILTSSPVLTIFDPNLPTELHTDASSIGYGAVLIQRKDKNPLVVAYFSMRTSDTESKYHSYELETLAVVKAIKHFRHFLYGRSFKVVTDCNSLKASSHKRDLTPRVHRWWAFLQNFQFEIEYRKGDKLAHADFFSRNPINNSNGRQLNQCLESNKTSSLILTINTATLDHNWLLIEQKRDSTLASIVKQLKGDSIPKNIAETYVILQDKLLRRKVQINNKTHKLIIVPRNYRWSLISHYHDNLQHFGWEKIVEKLREQYWFPNMTRLVRKFVENCVMCRVRKGVSGARQVTLHPINKIAIPFHTVHADITGRMNGKRNEPEYAFVFIDGFTKYVHMIYTNDRTSETAIKCFQNLISIFGPPSRLITDQDKSMTSTEFNNFCERYGIQHHVVAKGASRANGQVERLMKVIKDNMSVIELSRPWHTALQELQLAINCTISKSTGKSPMELLLGKRRSPPAIKILQIDDDILTDDLEEVRLIAKKRMDERSLNDKTRFDKGKATIHPFKVGDFVLMRRHERHTTKLGSKFEGPMEILEILPNDRYRLKHVNLRGCSEKIASHDALRPAPIAQSDPFNDSDNSDELTVWAEKSVETEGASTSFADNVGSI</sequence>
<feature type="region of interest" description="Disordered" evidence="38">
    <location>
        <begin position="1"/>
        <end position="31"/>
    </location>
</feature>
<evidence type="ECO:0000256" key="21">
    <source>
        <dbReference type="ARBA" id="ARBA00022842"/>
    </source>
</evidence>
<keyword evidence="22" id="KW-0694">RNA-binding</keyword>
<dbReference type="PROSITE" id="PS50878">
    <property type="entry name" value="RT_POL"/>
    <property type="match status" value="1"/>
</dbReference>
<feature type="domain" description="Peptidase A2" evidence="40">
    <location>
        <begin position="346"/>
        <end position="425"/>
    </location>
</feature>
<dbReference type="GO" id="GO:0005524">
    <property type="term" value="F:ATP binding"/>
    <property type="evidence" value="ECO:0007669"/>
    <property type="project" value="UniProtKB-KW"/>
</dbReference>
<dbReference type="Pfam" id="PF17921">
    <property type="entry name" value="Integrase_H2C2"/>
    <property type="match status" value="1"/>
</dbReference>
<dbReference type="CDD" id="cd01647">
    <property type="entry name" value="RT_LTR"/>
    <property type="match status" value="1"/>
</dbReference>
<dbReference type="CDD" id="cd09274">
    <property type="entry name" value="RNase_HI_RT_Ty3"/>
    <property type="match status" value="1"/>
</dbReference>
<comment type="function">
    <text evidence="32">Integrase (IN) targets the VLP to the nucleus, where a subparticle preintegration complex (PIC) containing at least integrase and the newly synthesized dsDNA copy of the retrotransposon must transit the nuclear membrane. Once in the nucleus, integrase performs the integration of the dsDNA into the host genome.</text>
</comment>
<evidence type="ECO:0000256" key="13">
    <source>
        <dbReference type="ARBA" id="ARBA00022741"/>
    </source>
</evidence>
<reference evidence="43 44" key="1">
    <citation type="submission" date="2023-11" db="EMBL/GenBank/DDBJ databases">
        <authorList>
            <person name="Hedman E."/>
            <person name="Englund M."/>
            <person name="Stromberg M."/>
            <person name="Nyberg Akerstrom W."/>
            <person name="Nylinder S."/>
            <person name="Jareborg N."/>
            <person name="Kallberg Y."/>
            <person name="Kronander E."/>
        </authorList>
    </citation>
    <scope>NUCLEOTIDE SEQUENCE [LARGE SCALE GENOMIC DNA]</scope>
</reference>
<keyword evidence="9" id="KW-0808">Transferase</keyword>
<dbReference type="GO" id="GO:0004190">
    <property type="term" value="F:aspartic-type endopeptidase activity"/>
    <property type="evidence" value="ECO:0007669"/>
    <property type="project" value="UniProtKB-KW"/>
</dbReference>
<evidence type="ECO:0000256" key="14">
    <source>
        <dbReference type="ARBA" id="ARBA00022750"/>
    </source>
</evidence>
<name>A0AAV1KQL4_9NEOP</name>
<dbReference type="InterPro" id="IPR000477">
    <property type="entry name" value="RT_dom"/>
</dbReference>
<dbReference type="SUPFAM" id="SSF56672">
    <property type="entry name" value="DNA/RNA polymerases"/>
    <property type="match status" value="1"/>
</dbReference>
<keyword evidence="11" id="KW-0540">Nuclease</keyword>
<dbReference type="InterPro" id="IPR050951">
    <property type="entry name" value="Retrovirus_Pol_polyprotein"/>
</dbReference>
<dbReference type="InterPro" id="IPR036875">
    <property type="entry name" value="Znf_CCHC_sf"/>
</dbReference>
<evidence type="ECO:0000313" key="43">
    <source>
        <dbReference type="EMBL" id="CAK1585311.1"/>
    </source>
</evidence>
<dbReference type="Gene3D" id="3.30.70.270">
    <property type="match status" value="2"/>
</dbReference>
<evidence type="ECO:0000256" key="29">
    <source>
        <dbReference type="ARBA" id="ARBA00023242"/>
    </source>
</evidence>
<dbReference type="GO" id="GO:0075523">
    <property type="term" value="P:viral translational frameshifting"/>
    <property type="evidence" value="ECO:0007669"/>
    <property type="project" value="UniProtKB-KW"/>
</dbReference>
<comment type="function">
    <text evidence="34">Capsid protein (CA) is the structural component of the virus-like particle (VLP), forming the shell that encapsulates the genomic RNA-nucleocapsid complex.</text>
</comment>
<dbReference type="SUPFAM" id="SSF57756">
    <property type="entry name" value="Retrovirus zinc finger-like domains"/>
    <property type="match status" value="1"/>
</dbReference>
<feature type="domain" description="Reverse transcriptase" evidence="41">
    <location>
        <begin position="532"/>
        <end position="711"/>
    </location>
</feature>
<evidence type="ECO:0000256" key="3">
    <source>
        <dbReference type="ARBA" id="ARBA00004123"/>
    </source>
</evidence>
<gene>
    <name evidence="43" type="ORF">PARMNEM_LOCUS6413</name>
</gene>
<dbReference type="SMART" id="SM00343">
    <property type="entry name" value="ZnF_C2HC"/>
    <property type="match status" value="2"/>
</dbReference>
<evidence type="ECO:0000256" key="23">
    <source>
        <dbReference type="ARBA" id="ARBA00022908"/>
    </source>
</evidence>
<dbReference type="FunFam" id="1.10.340.70:FF:000001">
    <property type="entry name" value="Retrovirus-related Pol polyprotein from transposon gypsy-like Protein"/>
    <property type="match status" value="1"/>
</dbReference>
<dbReference type="Pfam" id="PF00098">
    <property type="entry name" value="zf-CCHC"/>
    <property type="match status" value="1"/>
</dbReference>
<keyword evidence="10" id="KW-0548">Nucleotidyltransferase</keyword>